<feature type="transmembrane region" description="Helical" evidence="8">
    <location>
        <begin position="187"/>
        <end position="205"/>
    </location>
</feature>
<dbReference type="EMBL" id="BRXS01000003">
    <property type="protein sequence ID" value="GLC25457.1"/>
    <property type="molecule type" value="Genomic_DNA"/>
</dbReference>
<evidence type="ECO:0000256" key="6">
    <source>
        <dbReference type="ARBA" id="ARBA00022989"/>
    </source>
</evidence>
<keyword evidence="5 8" id="KW-0812">Transmembrane</keyword>
<keyword evidence="10" id="KW-1185">Reference proteome</keyword>
<dbReference type="PANTHER" id="PTHR30269">
    <property type="entry name" value="TRANSMEMBRANE PROTEIN YFCA"/>
    <property type="match status" value="1"/>
</dbReference>
<feature type="transmembrane region" description="Helical" evidence="8">
    <location>
        <begin position="6"/>
        <end position="23"/>
    </location>
</feature>
<evidence type="ECO:0000313" key="10">
    <source>
        <dbReference type="Proteomes" id="UP001161325"/>
    </source>
</evidence>
<dbReference type="GO" id="GO:0005886">
    <property type="term" value="C:plasma membrane"/>
    <property type="evidence" value="ECO:0007669"/>
    <property type="project" value="UniProtKB-SubCell"/>
</dbReference>
<keyword evidence="4 8" id="KW-1003">Cell membrane</keyword>
<comment type="similarity">
    <text evidence="2 8">Belongs to the 4-toluene sulfonate uptake permease (TSUP) (TC 2.A.102) family.</text>
</comment>
<feature type="transmembrane region" description="Helical" evidence="8">
    <location>
        <begin position="239"/>
        <end position="257"/>
    </location>
</feature>
<feature type="transmembrane region" description="Helical" evidence="8">
    <location>
        <begin position="74"/>
        <end position="95"/>
    </location>
</feature>
<comment type="subcellular location">
    <subcellularLocation>
        <location evidence="1 8">Cell membrane</location>
        <topology evidence="1 8">Multi-pass membrane protein</topology>
    </subcellularLocation>
</comment>
<proteinExistence type="inferred from homology"/>
<dbReference type="InterPro" id="IPR052017">
    <property type="entry name" value="TSUP"/>
</dbReference>
<protein>
    <recommendedName>
        <fullName evidence="8">Probable membrane transporter protein</fullName>
    </recommendedName>
</protein>
<keyword evidence="7 8" id="KW-0472">Membrane</keyword>
<dbReference type="RefSeq" id="WP_284349912.1">
    <property type="nucleotide sequence ID" value="NZ_BRXS01000003.1"/>
</dbReference>
<feature type="transmembrane region" description="Helical" evidence="8">
    <location>
        <begin position="107"/>
        <end position="127"/>
    </location>
</feature>
<feature type="transmembrane region" description="Helical" evidence="8">
    <location>
        <begin position="30"/>
        <end position="54"/>
    </location>
</feature>
<evidence type="ECO:0000313" key="9">
    <source>
        <dbReference type="EMBL" id="GLC25457.1"/>
    </source>
</evidence>
<organism evidence="9 10">
    <name type="scientific">Roseisolibacter agri</name>
    <dbReference type="NCBI Taxonomy" id="2014610"/>
    <lineage>
        <taxon>Bacteria</taxon>
        <taxon>Pseudomonadati</taxon>
        <taxon>Gemmatimonadota</taxon>
        <taxon>Gemmatimonadia</taxon>
        <taxon>Gemmatimonadales</taxon>
        <taxon>Gemmatimonadaceae</taxon>
        <taxon>Roseisolibacter</taxon>
    </lineage>
</organism>
<evidence type="ECO:0000256" key="7">
    <source>
        <dbReference type="ARBA" id="ARBA00023136"/>
    </source>
</evidence>
<feature type="transmembrane region" description="Helical" evidence="8">
    <location>
        <begin position="211"/>
        <end position="232"/>
    </location>
</feature>
<keyword evidence="3" id="KW-0813">Transport</keyword>
<keyword evidence="6 8" id="KW-1133">Transmembrane helix</keyword>
<evidence type="ECO:0000256" key="1">
    <source>
        <dbReference type="ARBA" id="ARBA00004651"/>
    </source>
</evidence>
<gene>
    <name evidence="9" type="ORF">rosag_19700</name>
</gene>
<sequence>MPQPPQLPVILLVSALGGAMNAIAGGGTLLVFPALLGLGVPPVAANATCTVALWPGALGSMWGYRRELSGTGGWAARLVLPSVLGGLVGAGLLLIGGDAVFARLVPFLVLGATLLFVVQRPLVRLLAARRPAEAPPTDTLPAPTLAALAFQLVVAIYGGYFGAGAGILTLAVLGLQGFVNIHQMNGLKNWAALCFNAVAIATFALNGAVQWPLAAVMAVGTTVGGYAAAGVARRAPQQLVRGAVALIGFASAAWLLVRR</sequence>
<evidence type="ECO:0000256" key="3">
    <source>
        <dbReference type="ARBA" id="ARBA00022448"/>
    </source>
</evidence>
<dbReference type="Pfam" id="PF01925">
    <property type="entry name" value="TauE"/>
    <property type="match status" value="1"/>
</dbReference>
<evidence type="ECO:0000256" key="2">
    <source>
        <dbReference type="ARBA" id="ARBA00009142"/>
    </source>
</evidence>
<dbReference type="AlphaFoldDB" id="A0AA37Q828"/>
<feature type="transmembrane region" description="Helical" evidence="8">
    <location>
        <begin position="147"/>
        <end position="175"/>
    </location>
</feature>
<evidence type="ECO:0000256" key="4">
    <source>
        <dbReference type="ARBA" id="ARBA00022475"/>
    </source>
</evidence>
<evidence type="ECO:0000256" key="8">
    <source>
        <dbReference type="RuleBase" id="RU363041"/>
    </source>
</evidence>
<accession>A0AA37Q828</accession>
<evidence type="ECO:0000256" key="5">
    <source>
        <dbReference type="ARBA" id="ARBA00022692"/>
    </source>
</evidence>
<dbReference type="InterPro" id="IPR002781">
    <property type="entry name" value="TM_pro_TauE-like"/>
</dbReference>
<reference evidence="9" key="1">
    <citation type="submission" date="2022-08" db="EMBL/GenBank/DDBJ databases">
        <title>Draft genome sequencing of Roseisolibacter agri AW1220.</title>
        <authorList>
            <person name="Tobiishi Y."/>
            <person name="Tonouchi A."/>
        </authorList>
    </citation>
    <scope>NUCLEOTIDE SEQUENCE</scope>
    <source>
        <strain evidence="9">AW1220</strain>
    </source>
</reference>
<dbReference type="Proteomes" id="UP001161325">
    <property type="component" value="Unassembled WGS sequence"/>
</dbReference>
<dbReference type="PANTHER" id="PTHR30269:SF0">
    <property type="entry name" value="MEMBRANE TRANSPORTER PROTEIN YFCA-RELATED"/>
    <property type="match status" value="1"/>
</dbReference>
<comment type="caution">
    <text evidence="9">The sequence shown here is derived from an EMBL/GenBank/DDBJ whole genome shotgun (WGS) entry which is preliminary data.</text>
</comment>
<name>A0AA37Q828_9BACT</name>